<comment type="caution">
    <text evidence="1">The sequence shown here is derived from an EMBL/GenBank/DDBJ whole genome shotgun (WGS) entry which is preliminary data.</text>
</comment>
<dbReference type="Proteomes" id="UP001138661">
    <property type="component" value="Unassembled WGS sequence"/>
</dbReference>
<sequence length="77" mass="8372">MTSEDCLIVAKAELRMARQLILDEIRDYPTPISGCDAQYNHLIGLRGSVSDALSALEAPRFVATPRTPDPTAGVESR</sequence>
<proteinExistence type="predicted"/>
<protein>
    <submittedName>
        <fullName evidence="1">Uncharacterized protein</fullName>
    </submittedName>
</protein>
<accession>A0A9X1FYK1</accession>
<dbReference type="AlphaFoldDB" id="A0A9X1FYK1"/>
<keyword evidence="2" id="KW-1185">Reference proteome</keyword>
<evidence type="ECO:0000313" key="1">
    <source>
        <dbReference type="EMBL" id="MBW4709727.1"/>
    </source>
</evidence>
<dbReference type="RefSeq" id="WP_219505562.1">
    <property type="nucleotide sequence ID" value="NZ_JAHXDN010000005.1"/>
</dbReference>
<gene>
    <name evidence="1" type="ORF">KX928_18215</name>
</gene>
<organism evidence="1 2">
    <name type="scientific">Roseobacter insulae</name>
    <dbReference type="NCBI Taxonomy" id="2859783"/>
    <lineage>
        <taxon>Bacteria</taxon>
        <taxon>Pseudomonadati</taxon>
        <taxon>Pseudomonadota</taxon>
        <taxon>Alphaproteobacteria</taxon>
        <taxon>Rhodobacterales</taxon>
        <taxon>Roseobacteraceae</taxon>
        <taxon>Roseobacter</taxon>
    </lineage>
</organism>
<reference evidence="1" key="1">
    <citation type="submission" date="2021-07" db="EMBL/GenBank/DDBJ databases">
        <title>Roseobacter insulae sp. nov., isolated from a tidal flat.</title>
        <authorList>
            <person name="Park S."/>
            <person name="Yoon J.-H."/>
        </authorList>
    </citation>
    <scope>NUCLEOTIDE SEQUENCE</scope>
    <source>
        <strain evidence="1">YSTF-M11</strain>
    </source>
</reference>
<dbReference type="EMBL" id="JAHXDN010000005">
    <property type="protein sequence ID" value="MBW4709727.1"/>
    <property type="molecule type" value="Genomic_DNA"/>
</dbReference>
<evidence type="ECO:0000313" key="2">
    <source>
        <dbReference type="Proteomes" id="UP001138661"/>
    </source>
</evidence>
<name>A0A9X1FYK1_9RHOB</name>